<dbReference type="PANTHER" id="PTHR12271:SF66">
    <property type="entry name" value="TERMINAL URIDYLYLTRANSFERASE TAILOR"/>
    <property type="match status" value="1"/>
</dbReference>
<sequence length="227" mass="25976">MERLCQVRLNCCLEIFGSTKNGFGTKNSDVDLCLHLDPLSLVTQHVGYFLSSNSYLTICNEVAIQNTNLLQSYGRLDRRVPQLGVALKVWTKCCNISGASEGWLSSYAYIIMLLHFLQRLERPVLPFLQQVVEFIWLAPNSQSVAELWLEFFAYYAWKFDYVNEVVQIRHPKVLVKKRKGWDSSPFAVEDPFVLNHNLAATVDSDGNLSVPLFKFFSFSLPGFYKVC</sequence>
<evidence type="ECO:0000256" key="3">
    <source>
        <dbReference type="ARBA" id="ARBA00022679"/>
    </source>
</evidence>
<evidence type="ECO:0000256" key="2">
    <source>
        <dbReference type="ARBA" id="ARBA00001946"/>
    </source>
</evidence>
<evidence type="ECO:0000313" key="9">
    <source>
        <dbReference type="Proteomes" id="UP000274131"/>
    </source>
</evidence>
<name>A0A3P6IGB7_ENTVE</name>
<evidence type="ECO:0000256" key="1">
    <source>
        <dbReference type="ARBA" id="ARBA00001936"/>
    </source>
</evidence>
<dbReference type="PANTHER" id="PTHR12271">
    <property type="entry name" value="POLY A POLYMERASE CID PAP -RELATED"/>
    <property type="match status" value="1"/>
</dbReference>
<dbReference type="InterPro" id="IPR054708">
    <property type="entry name" value="MTPAP-like_central"/>
</dbReference>
<dbReference type="Gene3D" id="3.30.460.10">
    <property type="entry name" value="Beta Polymerase, domain 2"/>
    <property type="match status" value="1"/>
</dbReference>
<dbReference type="GO" id="GO:0031123">
    <property type="term" value="P:RNA 3'-end processing"/>
    <property type="evidence" value="ECO:0007669"/>
    <property type="project" value="TreeGrafter"/>
</dbReference>
<dbReference type="OrthoDB" id="407432at2759"/>
<feature type="domain" description="Poly(A) RNA polymerase mitochondrial-like central palm" evidence="7">
    <location>
        <begin position="9"/>
        <end position="38"/>
    </location>
</feature>
<dbReference type="InterPro" id="IPR002058">
    <property type="entry name" value="PAP_assoc"/>
</dbReference>
<evidence type="ECO:0000313" key="8">
    <source>
        <dbReference type="EMBL" id="VDD91283.1"/>
    </source>
</evidence>
<dbReference type="Gene3D" id="1.10.1410.10">
    <property type="match status" value="1"/>
</dbReference>
<evidence type="ECO:0000259" key="6">
    <source>
        <dbReference type="Pfam" id="PF03828"/>
    </source>
</evidence>
<dbReference type="GO" id="GO:1990817">
    <property type="term" value="F:poly(A) RNA polymerase activity"/>
    <property type="evidence" value="ECO:0007669"/>
    <property type="project" value="UniProtKB-ARBA"/>
</dbReference>
<keyword evidence="3" id="KW-0808">Transferase</keyword>
<dbReference type="EMBL" id="UXUI01008353">
    <property type="protein sequence ID" value="VDD91283.1"/>
    <property type="molecule type" value="Genomic_DNA"/>
</dbReference>
<dbReference type="InterPro" id="IPR043519">
    <property type="entry name" value="NT_sf"/>
</dbReference>
<evidence type="ECO:0000256" key="5">
    <source>
        <dbReference type="ARBA" id="ARBA00022842"/>
    </source>
</evidence>
<evidence type="ECO:0008006" key="10">
    <source>
        <dbReference type="Google" id="ProtNLM"/>
    </source>
</evidence>
<comment type="cofactor">
    <cofactor evidence="2">
        <name>Mg(2+)</name>
        <dbReference type="ChEBI" id="CHEBI:18420"/>
    </cofactor>
</comment>
<dbReference type="STRING" id="51028.A0A3P6IGB7"/>
<dbReference type="SUPFAM" id="SSF81631">
    <property type="entry name" value="PAP/OAS1 substrate-binding domain"/>
    <property type="match status" value="1"/>
</dbReference>
<proteinExistence type="predicted"/>
<gene>
    <name evidence="8" type="ORF">EVEC_LOCUS6034</name>
</gene>
<keyword evidence="5" id="KW-0460">Magnesium</keyword>
<protein>
    <recommendedName>
        <fullName evidence="10">PAP-associated domain-containing protein</fullName>
    </recommendedName>
</protein>
<dbReference type="Pfam" id="PF03828">
    <property type="entry name" value="PAP_assoc"/>
    <property type="match status" value="1"/>
</dbReference>
<evidence type="ECO:0000259" key="7">
    <source>
        <dbReference type="Pfam" id="PF22600"/>
    </source>
</evidence>
<dbReference type="GO" id="GO:0046872">
    <property type="term" value="F:metal ion binding"/>
    <property type="evidence" value="ECO:0007669"/>
    <property type="project" value="UniProtKB-KW"/>
</dbReference>
<keyword evidence="9" id="KW-1185">Reference proteome</keyword>
<feature type="domain" description="PAP-associated" evidence="6">
    <location>
        <begin position="143"/>
        <end position="196"/>
    </location>
</feature>
<keyword evidence="4" id="KW-0479">Metal-binding</keyword>
<organism evidence="8 9">
    <name type="scientific">Enterobius vermicularis</name>
    <name type="common">Human pinworm</name>
    <dbReference type="NCBI Taxonomy" id="51028"/>
    <lineage>
        <taxon>Eukaryota</taxon>
        <taxon>Metazoa</taxon>
        <taxon>Ecdysozoa</taxon>
        <taxon>Nematoda</taxon>
        <taxon>Chromadorea</taxon>
        <taxon>Rhabditida</taxon>
        <taxon>Spirurina</taxon>
        <taxon>Oxyuridomorpha</taxon>
        <taxon>Oxyuroidea</taxon>
        <taxon>Oxyuridae</taxon>
        <taxon>Enterobius</taxon>
    </lineage>
</organism>
<accession>A0A3P6IGB7</accession>
<comment type="cofactor">
    <cofactor evidence="1">
        <name>Mn(2+)</name>
        <dbReference type="ChEBI" id="CHEBI:29035"/>
    </cofactor>
</comment>
<dbReference type="SUPFAM" id="SSF81301">
    <property type="entry name" value="Nucleotidyltransferase"/>
    <property type="match status" value="1"/>
</dbReference>
<evidence type="ECO:0000256" key="4">
    <source>
        <dbReference type="ARBA" id="ARBA00022723"/>
    </source>
</evidence>
<dbReference type="AlphaFoldDB" id="A0A3P6IGB7"/>
<reference evidence="8 9" key="1">
    <citation type="submission" date="2018-10" db="EMBL/GenBank/DDBJ databases">
        <authorList>
            <consortium name="Pathogen Informatics"/>
        </authorList>
    </citation>
    <scope>NUCLEOTIDE SEQUENCE [LARGE SCALE GENOMIC DNA]</scope>
</reference>
<dbReference type="GO" id="GO:0005737">
    <property type="term" value="C:cytoplasm"/>
    <property type="evidence" value="ECO:0007669"/>
    <property type="project" value="UniProtKB-SubCell"/>
</dbReference>
<dbReference type="Pfam" id="PF22600">
    <property type="entry name" value="MTPAP-like_central"/>
    <property type="match status" value="1"/>
</dbReference>
<dbReference type="Proteomes" id="UP000274131">
    <property type="component" value="Unassembled WGS sequence"/>
</dbReference>